<organism evidence="3 4">
    <name type="scientific">Nonomuraea rhodomycinica</name>
    <dbReference type="NCBI Taxonomy" id="1712872"/>
    <lineage>
        <taxon>Bacteria</taxon>
        <taxon>Bacillati</taxon>
        <taxon>Actinomycetota</taxon>
        <taxon>Actinomycetes</taxon>
        <taxon>Streptosporangiales</taxon>
        <taxon>Streptosporangiaceae</taxon>
        <taxon>Nonomuraea</taxon>
    </lineage>
</organism>
<feature type="transmembrane region" description="Helical" evidence="2">
    <location>
        <begin position="233"/>
        <end position="251"/>
    </location>
</feature>
<feature type="transmembrane region" description="Helical" evidence="2">
    <location>
        <begin position="345"/>
        <end position="364"/>
    </location>
</feature>
<evidence type="ECO:0000256" key="2">
    <source>
        <dbReference type="SAM" id="Phobius"/>
    </source>
</evidence>
<protein>
    <recommendedName>
        <fullName evidence="5">Glycosyltransferase RgtA/B/C/D-like domain-containing protein</fullName>
    </recommendedName>
</protein>
<gene>
    <name evidence="3" type="ORF">HT134_20070</name>
</gene>
<evidence type="ECO:0000313" key="3">
    <source>
        <dbReference type="EMBL" id="NUW42419.1"/>
    </source>
</evidence>
<feature type="transmembrane region" description="Helical" evidence="2">
    <location>
        <begin position="313"/>
        <end position="333"/>
    </location>
</feature>
<evidence type="ECO:0000313" key="4">
    <source>
        <dbReference type="Proteomes" id="UP000546126"/>
    </source>
</evidence>
<feature type="transmembrane region" description="Helical" evidence="2">
    <location>
        <begin position="211"/>
        <end position="228"/>
    </location>
</feature>
<feature type="compositionally biased region" description="Basic and acidic residues" evidence="1">
    <location>
        <begin position="410"/>
        <end position="426"/>
    </location>
</feature>
<keyword evidence="4" id="KW-1185">Reference proteome</keyword>
<sequence length="438" mass="47364">MELVIVAAAAVALIMLVNAHLDAPAARRAMPVLLAAFAARLAVHVLVVRSGLIEYGGDNLGYEVRGMMILNSWKLDGFRFVTAADMEILGTAAVPCNIFALVMFLCGGLAPLACTAVVALLACALCVVMYRIARLIGADDRAAHRLLLVTAFTPAFLLHTSDTYKDGFNAFLVVACVGIGASLAQRFRTGMLLLAVPLLWCLWHVRPYMVFMAVIPIVCGVVASKSAFSVRKLFAFGALLMVAMLFAGGVYENTPLELAERQMDQGQSEAVMRSNAENASGVHFDDGGDRWSGLGTKVVYTLLSPFPWQSGSLTLHLGKIDVVIWYVLLYGAMRGGRELWRRDRRTLLIFLLFLVPGTIAYATTMANIGLIFRQRLPIVLVASLLAAVAWTRSARDRSPAPPVEPEELDELNKLDGLEELDGRDGLETAGGSRKPPAG</sequence>
<feature type="transmembrane region" description="Helical" evidence="2">
    <location>
        <begin position="167"/>
        <end position="184"/>
    </location>
</feature>
<evidence type="ECO:0008006" key="5">
    <source>
        <dbReference type="Google" id="ProtNLM"/>
    </source>
</evidence>
<keyword evidence="2" id="KW-1133">Transmembrane helix</keyword>
<dbReference type="AlphaFoldDB" id="A0A7Y6IQ93"/>
<feature type="transmembrane region" description="Helical" evidence="2">
    <location>
        <begin position="142"/>
        <end position="161"/>
    </location>
</feature>
<accession>A0A7Y6IQ93</accession>
<feature type="transmembrane region" description="Helical" evidence="2">
    <location>
        <begin position="109"/>
        <end position="130"/>
    </location>
</feature>
<proteinExistence type="predicted"/>
<reference evidence="3 4" key="1">
    <citation type="submission" date="2020-06" db="EMBL/GenBank/DDBJ databases">
        <authorList>
            <person name="Chanama M."/>
        </authorList>
    </citation>
    <scope>NUCLEOTIDE SEQUENCE [LARGE SCALE GENOMIC DNA]</scope>
    <source>
        <strain evidence="3 4">TBRC6557</strain>
    </source>
</reference>
<name>A0A7Y6IQ93_9ACTN</name>
<feature type="region of interest" description="Disordered" evidence="1">
    <location>
        <begin position="396"/>
        <end position="438"/>
    </location>
</feature>
<dbReference type="Proteomes" id="UP000546126">
    <property type="component" value="Unassembled WGS sequence"/>
</dbReference>
<dbReference type="RefSeq" id="WP_175601950.1">
    <property type="nucleotide sequence ID" value="NZ_JABWGO010000004.1"/>
</dbReference>
<evidence type="ECO:0000256" key="1">
    <source>
        <dbReference type="SAM" id="MobiDB-lite"/>
    </source>
</evidence>
<comment type="caution">
    <text evidence="3">The sequence shown here is derived from an EMBL/GenBank/DDBJ whole genome shotgun (WGS) entry which is preliminary data.</text>
</comment>
<keyword evidence="2" id="KW-0472">Membrane</keyword>
<dbReference type="EMBL" id="JABWGO010000004">
    <property type="protein sequence ID" value="NUW42419.1"/>
    <property type="molecule type" value="Genomic_DNA"/>
</dbReference>
<keyword evidence="2" id="KW-0812">Transmembrane</keyword>